<dbReference type="Proteomes" id="UP000813462">
    <property type="component" value="Unassembled WGS sequence"/>
</dbReference>
<dbReference type="Gene3D" id="2.60.120.330">
    <property type="entry name" value="B-lactam Antibiotic, Isopenicillin N Synthase, Chain"/>
    <property type="match status" value="1"/>
</dbReference>
<evidence type="ECO:0000313" key="1">
    <source>
        <dbReference type="EMBL" id="KAH7527957.1"/>
    </source>
</evidence>
<protein>
    <submittedName>
        <fullName evidence="1">Uncharacterized protein</fullName>
    </submittedName>
</protein>
<dbReference type="AlphaFoldDB" id="A0A978VC68"/>
<accession>A0A978VC68</accession>
<reference evidence="1" key="1">
    <citation type="journal article" date="2021" name="Front. Plant Sci.">
        <title>Chromosome-Scale Genome Assembly for Chinese Sour Jujube and Insights Into Its Genome Evolution and Domestication Signature.</title>
        <authorList>
            <person name="Shen L.-Y."/>
            <person name="Luo H."/>
            <person name="Wang X.-L."/>
            <person name="Wang X.-M."/>
            <person name="Qiu X.-J."/>
            <person name="Liu H."/>
            <person name="Zhou S.-S."/>
            <person name="Jia K.-H."/>
            <person name="Nie S."/>
            <person name="Bao Y.-T."/>
            <person name="Zhang R.-G."/>
            <person name="Yun Q.-Z."/>
            <person name="Chai Y.-H."/>
            <person name="Lu J.-Y."/>
            <person name="Li Y."/>
            <person name="Zhao S.-W."/>
            <person name="Mao J.-F."/>
            <person name="Jia S.-G."/>
            <person name="Mao Y.-M."/>
        </authorList>
    </citation>
    <scope>NUCLEOTIDE SEQUENCE</scope>
    <source>
        <strain evidence="1">AT0</strain>
        <tissue evidence="1">Leaf</tissue>
    </source>
</reference>
<gene>
    <name evidence="1" type="ORF">FEM48_Zijuj05G0021100</name>
</gene>
<name>A0A978VC68_ZIZJJ</name>
<proteinExistence type="predicted"/>
<dbReference type="InterPro" id="IPR027443">
    <property type="entry name" value="IPNS-like_sf"/>
</dbReference>
<dbReference type="EMBL" id="JAEACU010000005">
    <property type="protein sequence ID" value="KAH7527957.1"/>
    <property type="molecule type" value="Genomic_DNA"/>
</dbReference>
<organism evidence="1 2">
    <name type="scientific">Ziziphus jujuba var. spinosa</name>
    <dbReference type="NCBI Taxonomy" id="714518"/>
    <lineage>
        <taxon>Eukaryota</taxon>
        <taxon>Viridiplantae</taxon>
        <taxon>Streptophyta</taxon>
        <taxon>Embryophyta</taxon>
        <taxon>Tracheophyta</taxon>
        <taxon>Spermatophyta</taxon>
        <taxon>Magnoliopsida</taxon>
        <taxon>eudicotyledons</taxon>
        <taxon>Gunneridae</taxon>
        <taxon>Pentapetalae</taxon>
        <taxon>rosids</taxon>
        <taxon>fabids</taxon>
        <taxon>Rosales</taxon>
        <taxon>Rhamnaceae</taxon>
        <taxon>Paliureae</taxon>
        <taxon>Ziziphus</taxon>
    </lineage>
</organism>
<comment type="caution">
    <text evidence="1">The sequence shown here is derived from an EMBL/GenBank/DDBJ whole genome shotgun (WGS) entry which is preliminary data.</text>
</comment>
<evidence type="ECO:0000313" key="2">
    <source>
        <dbReference type="Proteomes" id="UP000813462"/>
    </source>
</evidence>
<sequence>MNIMWPAGKDQLVSNNEKHSASLGATNSYILRFLNLKPQETDVANGRLPAHKDLSFATIVHQIDVGGLQPASETLTGRENLQFYAGLKNLRGSALAHKYVLPKHKVRIANVYRAVEVAKSKFTVSAWGLTDTTVEDVFIKVAKGTQSFDS</sequence>